<dbReference type="InterPro" id="IPR025724">
    <property type="entry name" value="GAG-pre-integrase_dom"/>
</dbReference>
<feature type="region of interest" description="Disordered" evidence="2">
    <location>
        <begin position="809"/>
        <end position="839"/>
    </location>
</feature>
<dbReference type="Pfam" id="PF25597">
    <property type="entry name" value="SH3_retrovirus"/>
    <property type="match status" value="1"/>
</dbReference>
<keyword evidence="1" id="KW-0064">Aspartyl protease</keyword>
<dbReference type="InterPro" id="IPR036397">
    <property type="entry name" value="RNaseH_sf"/>
</dbReference>
<feature type="compositionally biased region" description="Pro residues" evidence="2">
    <location>
        <begin position="816"/>
        <end position="839"/>
    </location>
</feature>
<dbReference type="Pfam" id="PF13976">
    <property type="entry name" value="gag_pre-integrs"/>
    <property type="match status" value="1"/>
</dbReference>
<dbReference type="InterPro" id="IPR054722">
    <property type="entry name" value="PolX-like_BBD"/>
</dbReference>
<sequence>MAESNSTANTFQIPNISPLISIKLDGTNYLQWTSQFLPILRSYDLLSIVDGSELCPTKHTTIAEDKQVVNPAYVLWNKKDQLVLSWLIATLTSNVLSTVYGLNTSRQVWISLAARYASQSKSRITHLKRQLQTMRQDSRSCTDYLQLAKSWADQLAAVGKPVDEEDLISFIISGLNPSFNVFITTFNLTTRESPLPYADFESELLNHESLLANQISNTTTESPTFALYSNKPPNQNNKPRFSSHSKPNGPPRYNRPPPISRNHSPPFSHQKPSTNVQKYKPPPPPFNSSRPPCQICGKLSHQALDCYHRMDYSYQGRHPPTQLAAMVAHTNSQFPEDEQPWYADSGANQHITADLENLNISQEPYQGNADVAVGNGSTLQIANTGSTSLTAHNSTFKLNHVLHCPNVPINLLSIQKFCADNNCLFELTASSFVVKDIRTGQALLHGHSRDGLYPIPLHRFPSPKTSGLTAYLGLQTSTHIWHHRLGHPAMPIVQRILNNHKLPTTNSSDKFSFCEPCQLAKSKRLPFPKSTRKSLLPLQLIHSDVWQSPVISLSGFRYYVIFIDDYSRFSWLFPLKFKSDVHDCFLKFKCMVENLLSRPIKSFQSDGGGEYSYTPFKNLLAQHGILHRFSCPHTSQQNGVAERKHRHVVDTGLALLAHSGLSTQYWVEAFLTAIYLINRLPTPTLSNLTPYFKLFHRSPDYHLLRTFGCACYPLLRPYNKHKLNFRSKKCVFLGYSPHHRGYRCLDLSTHRVYISRDVVFNEQDFPAKTTVSLPVLAELANPSESVPISLPTPPGNSLTSTSHFPLLDIDTTTPDLPIPPSPPPETAPLSPTPTTNPPPNMPLIPAPPPISQHTTHRITRSMTGASRPKQFHDHHLYYSTLHPLKAFHATDLPPEPTTFSHASKIPEWKAAMDLEYQALITNGTWTLCPRPPNRKIIRNKWVYRLKQKADGSLDRHKARLVAKGFDQEDGIDYTETFSPVIKPTTIRVLLALAVHYDWSIHQLDVSNAFLHGSLLEEVFMEQPRGFVDALRPNHVCRLHKALYGLKQAPRAWFTRLRQSLVHLGFKESLVDASLFTFHHSDIHLYVLVYVDDILVTGTHSSHISTLIRTLQQEFPLKDLGALSYFLGIHVVRNSQGLHLSQSKYIVELLHRAHMIGAKPCSTPTASSSKLSLHDGVSLSEATEYRQIVGALQYCTLTRPDIAFSVNQLCQFMHSPTNTHWAAAKRVLRYLKGTIDHGLFFSKSSLHLHAFCDSDWAGGPDDRRSTTGFGIFLGSCLVSWSAKKQSIVARSSTEAEYRAMAITTADLYWIRMLLKDLHVPLSSPPVLWCDNAGALALASNPVFHARTKHIEIDYHFIREKVVNRDMSLRFISTGDQRADIFTKGLPTPRFQLLRDKLLVSSCPVSLRGAVKEISLQHTQSDSLPSIAHTTHQQLPSIAHTAHQQLKSKGISLQHTQSDSLPSIAHTTHQQLPSIAHTAKVKRQT</sequence>
<keyword evidence="1" id="KW-0378">Hydrolase</keyword>
<feature type="compositionally biased region" description="Pro residues" evidence="2">
    <location>
        <begin position="248"/>
        <end position="259"/>
    </location>
</feature>
<dbReference type="SUPFAM" id="SSF56672">
    <property type="entry name" value="DNA/RNA polymerases"/>
    <property type="match status" value="1"/>
</dbReference>
<feature type="domain" description="Integrase catalytic" evidence="3">
    <location>
        <begin position="533"/>
        <end position="698"/>
    </location>
</feature>
<reference evidence="4" key="1">
    <citation type="submission" date="2018-02" db="EMBL/GenBank/DDBJ databases">
        <authorList>
            <person name="Cohen D.B."/>
            <person name="Kent A.D."/>
        </authorList>
    </citation>
    <scope>NUCLEOTIDE SEQUENCE</scope>
</reference>
<keyword evidence="1" id="KW-0645">Protease</keyword>
<dbReference type="InterPro" id="IPR043502">
    <property type="entry name" value="DNA/RNA_pol_sf"/>
</dbReference>
<organism evidence="4">
    <name type="scientific">Fagus sylvatica</name>
    <name type="common">Beechnut</name>
    <dbReference type="NCBI Taxonomy" id="28930"/>
    <lineage>
        <taxon>Eukaryota</taxon>
        <taxon>Viridiplantae</taxon>
        <taxon>Streptophyta</taxon>
        <taxon>Embryophyta</taxon>
        <taxon>Tracheophyta</taxon>
        <taxon>Spermatophyta</taxon>
        <taxon>Magnoliopsida</taxon>
        <taxon>eudicotyledons</taxon>
        <taxon>Gunneridae</taxon>
        <taxon>Pentapetalae</taxon>
        <taxon>rosids</taxon>
        <taxon>fabids</taxon>
        <taxon>Fagales</taxon>
        <taxon>Fagaceae</taxon>
        <taxon>Fagus</taxon>
    </lineage>
</organism>
<dbReference type="InterPro" id="IPR001584">
    <property type="entry name" value="Integrase_cat-core"/>
</dbReference>
<evidence type="ECO:0000313" key="4">
    <source>
        <dbReference type="EMBL" id="SPC78679.1"/>
    </source>
</evidence>
<name>A0A2N9EVT8_FAGSY</name>
<dbReference type="InterPro" id="IPR057670">
    <property type="entry name" value="SH3_retrovirus"/>
</dbReference>
<dbReference type="PROSITE" id="PS50994">
    <property type="entry name" value="INTEGRASE"/>
    <property type="match status" value="1"/>
</dbReference>
<dbReference type="GO" id="GO:0015074">
    <property type="term" value="P:DNA integration"/>
    <property type="evidence" value="ECO:0007669"/>
    <property type="project" value="InterPro"/>
</dbReference>
<evidence type="ECO:0000256" key="1">
    <source>
        <dbReference type="ARBA" id="ARBA00022750"/>
    </source>
</evidence>
<dbReference type="GO" id="GO:0004190">
    <property type="term" value="F:aspartic-type endopeptidase activity"/>
    <property type="evidence" value="ECO:0007669"/>
    <property type="project" value="UniProtKB-KW"/>
</dbReference>
<dbReference type="PANTHER" id="PTHR11439:SF500">
    <property type="entry name" value="RNA-DIRECTED DNA POLYMERASE"/>
    <property type="match status" value="1"/>
</dbReference>
<accession>A0A2N9EVT8</accession>
<protein>
    <recommendedName>
        <fullName evidence="3">Integrase catalytic domain-containing protein</fullName>
    </recommendedName>
</protein>
<dbReference type="InterPro" id="IPR013103">
    <property type="entry name" value="RVT_2"/>
</dbReference>
<evidence type="ECO:0000256" key="2">
    <source>
        <dbReference type="SAM" id="MobiDB-lite"/>
    </source>
</evidence>
<proteinExistence type="predicted"/>
<dbReference type="CDD" id="cd09272">
    <property type="entry name" value="RNase_HI_RT_Ty1"/>
    <property type="match status" value="1"/>
</dbReference>
<dbReference type="Pfam" id="PF00665">
    <property type="entry name" value="rve"/>
    <property type="match status" value="1"/>
</dbReference>
<dbReference type="Pfam" id="PF07727">
    <property type="entry name" value="RVT_2"/>
    <property type="match status" value="1"/>
</dbReference>
<dbReference type="Gene3D" id="3.30.420.10">
    <property type="entry name" value="Ribonuclease H-like superfamily/Ribonuclease H"/>
    <property type="match status" value="1"/>
</dbReference>
<feature type="compositionally biased region" description="Polar residues" evidence="2">
    <location>
        <begin position="231"/>
        <end position="246"/>
    </location>
</feature>
<gene>
    <name evidence="4" type="ORF">FSB_LOCUS6561</name>
</gene>
<dbReference type="Pfam" id="PF14223">
    <property type="entry name" value="Retrotran_gag_2"/>
    <property type="match status" value="1"/>
</dbReference>
<feature type="region of interest" description="Disordered" evidence="2">
    <location>
        <begin position="223"/>
        <end position="290"/>
    </location>
</feature>
<dbReference type="SUPFAM" id="SSF53098">
    <property type="entry name" value="Ribonuclease H-like"/>
    <property type="match status" value="1"/>
</dbReference>
<dbReference type="InterPro" id="IPR012337">
    <property type="entry name" value="RNaseH-like_sf"/>
</dbReference>
<dbReference type="GO" id="GO:0003676">
    <property type="term" value="F:nucleic acid binding"/>
    <property type="evidence" value="ECO:0007669"/>
    <property type="project" value="InterPro"/>
</dbReference>
<dbReference type="EMBL" id="OIVN01000342">
    <property type="protein sequence ID" value="SPC78679.1"/>
    <property type="molecule type" value="Genomic_DNA"/>
</dbReference>
<dbReference type="Pfam" id="PF22936">
    <property type="entry name" value="Pol_BBD"/>
    <property type="match status" value="1"/>
</dbReference>
<evidence type="ECO:0000259" key="3">
    <source>
        <dbReference type="PROSITE" id="PS50994"/>
    </source>
</evidence>
<feature type="compositionally biased region" description="Polar residues" evidence="2">
    <location>
        <begin position="263"/>
        <end position="277"/>
    </location>
</feature>
<dbReference type="PANTHER" id="PTHR11439">
    <property type="entry name" value="GAG-POL-RELATED RETROTRANSPOSON"/>
    <property type="match status" value="1"/>
</dbReference>